<dbReference type="InterPro" id="IPR020846">
    <property type="entry name" value="MFS_dom"/>
</dbReference>
<protein>
    <recommendedName>
        <fullName evidence="6">Major facilitator superfamily (MFS) profile domain-containing protein</fullName>
    </recommendedName>
</protein>
<evidence type="ECO:0000313" key="7">
    <source>
        <dbReference type="EnsemblMetazoa" id="XP_019765978.1"/>
    </source>
</evidence>
<keyword evidence="2 5" id="KW-0812">Transmembrane</keyword>
<dbReference type="Pfam" id="PF07690">
    <property type="entry name" value="MFS_1"/>
    <property type="match status" value="1"/>
</dbReference>
<reference evidence="8" key="1">
    <citation type="journal article" date="2013" name="Genome Biol.">
        <title>Draft genome of the mountain pine beetle, Dendroctonus ponderosae Hopkins, a major forest pest.</title>
        <authorList>
            <person name="Keeling C.I."/>
            <person name="Yuen M.M."/>
            <person name="Liao N.Y."/>
            <person name="Docking T.R."/>
            <person name="Chan S.K."/>
            <person name="Taylor G.A."/>
            <person name="Palmquist D.L."/>
            <person name="Jackman S.D."/>
            <person name="Nguyen A."/>
            <person name="Li M."/>
            <person name="Henderson H."/>
            <person name="Janes J.K."/>
            <person name="Zhao Y."/>
            <person name="Pandoh P."/>
            <person name="Moore R."/>
            <person name="Sperling F.A."/>
            <person name="Huber D.P."/>
            <person name="Birol I."/>
            <person name="Jones S.J."/>
            <person name="Bohlmann J."/>
        </authorList>
    </citation>
    <scope>NUCLEOTIDE SEQUENCE</scope>
</reference>
<dbReference type="GO" id="GO:0022857">
    <property type="term" value="F:transmembrane transporter activity"/>
    <property type="evidence" value="ECO:0007669"/>
    <property type="project" value="InterPro"/>
</dbReference>
<evidence type="ECO:0000256" key="3">
    <source>
        <dbReference type="ARBA" id="ARBA00022989"/>
    </source>
</evidence>
<dbReference type="PROSITE" id="PS50850">
    <property type="entry name" value="MFS"/>
    <property type="match status" value="1"/>
</dbReference>
<feature type="transmembrane region" description="Helical" evidence="5">
    <location>
        <begin position="246"/>
        <end position="271"/>
    </location>
</feature>
<comment type="subcellular location">
    <subcellularLocation>
        <location evidence="1">Membrane</location>
        <topology evidence="1">Multi-pass membrane protein</topology>
    </subcellularLocation>
</comment>
<feature type="transmembrane region" description="Helical" evidence="5">
    <location>
        <begin position="321"/>
        <end position="340"/>
    </location>
</feature>
<dbReference type="PANTHER" id="PTHR11662:SF336">
    <property type="entry name" value="LP19554P"/>
    <property type="match status" value="1"/>
</dbReference>
<feature type="transmembrane region" description="Helical" evidence="5">
    <location>
        <begin position="283"/>
        <end position="300"/>
    </location>
</feature>
<keyword evidence="4 5" id="KW-0472">Membrane</keyword>
<name>A0AAR5PYA6_DENPD</name>
<evidence type="ECO:0000313" key="8">
    <source>
        <dbReference type="Proteomes" id="UP000019118"/>
    </source>
</evidence>
<dbReference type="GO" id="GO:0016020">
    <property type="term" value="C:membrane"/>
    <property type="evidence" value="ECO:0007669"/>
    <property type="project" value="UniProtKB-SubCell"/>
</dbReference>
<dbReference type="InterPro" id="IPR050382">
    <property type="entry name" value="MFS_Na/Anion_cotransporter"/>
</dbReference>
<dbReference type="SUPFAM" id="SSF103473">
    <property type="entry name" value="MFS general substrate transporter"/>
    <property type="match status" value="1"/>
</dbReference>
<dbReference type="Gene3D" id="1.20.1250.20">
    <property type="entry name" value="MFS general substrate transporter like domains"/>
    <property type="match status" value="1"/>
</dbReference>
<accession>A0AAR5PYA6</accession>
<keyword evidence="8" id="KW-1185">Reference proteome</keyword>
<dbReference type="Proteomes" id="UP000019118">
    <property type="component" value="Unassembled WGS sequence"/>
</dbReference>
<evidence type="ECO:0000256" key="5">
    <source>
        <dbReference type="SAM" id="Phobius"/>
    </source>
</evidence>
<evidence type="ECO:0000256" key="2">
    <source>
        <dbReference type="ARBA" id="ARBA00022692"/>
    </source>
</evidence>
<feature type="transmembrane region" description="Helical" evidence="5">
    <location>
        <begin position="179"/>
        <end position="201"/>
    </location>
</feature>
<evidence type="ECO:0000259" key="6">
    <source>
        <dbReference type="PROSITE" id="PS50850"/>
    </source>
</evidence>
<dbReference type="InterPro" id="IPR011701">
    <property type="entry name" value="MFS"/>
</dbReference>
<keyword evidence="3 5" id="KW-1133">Transmembrane helix</keyword>
<evidence type="ECO:0000256" key="4">
    <source>
        <dbReference type="ARBA" id="ARBA00023136"/>
    </source>
</evidence>
<sequence>MIFMTSLMNPALASNILFIISFMTVQPTRKLVASCEQTDKDPLWVYMDVPDLGPRHNWTTFEICQIKVAYFYGVVIASPPAGILSEWLGPKNTICFPLLFAGIINVLSPHGAKWGWGVPFACRFIVGLSSGTVYPALQCFVGKWAPPNERGKFLNAFMGDAIGTAVVWVMIQYTAPLFGWHWTFYILSILIGIHCTAFWFLTSNEPEDHRYITVEEIEYIRSWKVSIDKEDKEFPPFKDIVTSSECWAATILQFGSLWGVNLQLLLVPIFINQFMGIMAHDSVLIAILPHITRFCSGIFFGNLSDFIRTREMGSNTLMSKILVVFSHIIPTMILMSLGSVKCNTVASILLLIFSNVFTAASVGTNLRAPTDLSPNFAGIIYLWFGSAEIQPWNTKEGRRQIPRW</sequence>
<reference evidence="7" key="2">
    <citation type="submission" date="2024-08" db="UniProtKB">
        <authorList>
            <consortium name="EnsemblMetazoa"/>
        </authorList>
    </citation>
    <scope>IDENTIFICATION</scope>
</reference>
<dbReference type="PANTHER" id="PTHR11662">
    <property type="entry name" value="SOLUTE CARRIER FAMILY 17"/>
    <property type="match status" value="1"/>
</dbReference>
<dbReference type="GO" id="GO:0006820">
    <property type="term" value="P:monoatomic anion transport"/>
    <property type="evidence" value="ECO:0007669"/>
    <property type="project" value="TreeGrafter"/>
</dbReference>
<dbReference type="InterPro" id="IPR036259">
    <property type="entry name" value="MFS_trans_sf"/>
</dbReference>
<feature type="transmembrane region" description="Helical" evidence="5">
    <location>
        <begin position="153"/>
        <end position="173"/>
    </location>
</feature>
<proteinExistence type="predicted"/>
<dbReference type="AlphaFoldDB" id="A0AAR5PYA6"/>
<evidence type="ECO:0000256" key="1">
    <source>
        <dbReference type="ARBA" id="ARBA00004141"/>
    </source>
</evidence>
<dbReference type="EnsemblMetazoa" id="XM_019910419.1">
    <property type="protein sequence ID" value="XP_019765978.1"/>
    <property type="gene ID" value="LOC109541543"/>
</dbReference>
<feature type="domain" description="Major facilitator superfamily (MFS) profile" evidence="6">
    <location>
        <begin position="7"/>
        <end position="404"/>
    </location>
</feature>
<feature type="transmembrane region" description="Helical" evidence="5">
    <location>
        <begin position="346"/>
        <end position="366"/>
    </location>
</feature>
<organism evidence="7 8">
    <name type="scientific">Dendroctonus ponderosae</name>
    <name type="common">Mountain pine beetle</name>
    <dbReference type="NCBI Taxonomy" id="77166"/>
    <lineage>
        <taxon>Eukaryota</taxon>
        <taxon>Metazoa</taxon>
        <taxon>Ecdysozoa</taxon>
        <taxon>Arthropoda</taxon>
        <taxon>Hexapoda</taxon>
        <taxon>Insecta</taxon>
        <taxon>Pterygota</taxon>
        <taxon>Neoptera</taxon>
        <taxon>Endopterygota</taxon>
        <taxon>Coleoptera</taxon>
        <taxon>Polyphaga</taxon>
        <taxon>Cucujiformia</taxon>
        <taxon>Curculionidae</taxon>
        <taxon>Scolytinae</taxon>
        <taxon>Dendroctonus</taxon>
    </lineage>
</organism>